<accession>A0A9J7KK59</accession>
<organism evidence="2 3">
    <name type="scientific">Branchiostoma floridae</name>
    <name type="common">Florida lancelet</name>
    <name type="synonym">Amphioxus</name>
    <dbReference type="NCBI Taxonomy" id="7739"/>
    <lineage>
        <taxon>Eukaryota</taxon>
        <taxon>Metazoa</taxon>
        <taxon>Chordata</taxon>
        <taxon>Cephalochordata</taxon>
        <taxon>Leptocardii</taxon>
        <taxon>Amphioxiformes</taxon>
        <taxon>Branchiostomatidae</taxon>
        <taxon>Branchiostoma</taxon>
    </lineage>
</organism>
<gene>
    <name evidence="3" type="primary">LOC118407116</name>
</gene>
<dbReference type="KEGG" id="bfo:118407116"/>
<keyword evidence="2" id="KW-1185">Reference proteome</keyword>
<reference evidence="3" key="2">
    <citation type="submission" date="2025-08" db="UniProtKB">
        <authorList>
            <consortium name="RefSeq"/>
        </authorList>
    </citation>
    <scope>IDENTIFICATION</scope>
    <source>
        <strain evidence="3">S238N-H82</strain>
        <tissue evidence="3">Testes</tissue>
    </source>
</reference>
<dbReference type="PANTHER" id="PTHR10098">
    <property type="entry name" value="RAPSYN-RELATED"/>
    <property type="match status" value="1"/>
</dbReference>
<feature type="region of interest" description="Disordered" evidence="1">
    <location>
        <begin position="442"/>
        <end position="474"/>
    </location>
</feature>
<dbReference type="RefSeq" id="XP_035663428.1">
    <property type="nucleotide sequence ID" value="XM_035807535.1"/>
</dbReference>
<dbReference type="SUPFAM" id="SSF48452">
    <property type="entry name" value="TPR-like"/>
    <property type="match status" value="4"/>
</dbReference>
<name>A0A9J7KK59_BRAFL</name>
<dbReference type="PANTHER" id="PTHR10098:SF106">
    <property type="entry name" value="TETRATRICOPEPTIDE REPEAT PROTEIN 28-LIKE PROTEIN"/>
    <property type="match status" value="1"/>
</dbReference>
<protein>
    <submittedName>
        <fullName evidence="3">Uncharacterized protein LOC118407116</fullName>
    </submittedName>
</protein>
<feature type="region of interest" description="Disordered" evidence="1">
    <location>
        <begin position="839"/>
        <end position="861"/>
    </location>
</feature>
<dbReference type="Proteomes" id="UP000001554">
    <property type="component" value="Chromosome 19"/>
</dbReference>
<dbReference type="InterPro" id="IPR011990">
    <property type="entry name" value="TPR-like_helical_dom_sf"/>
</dbReference>
<dbReference type="Gene3D" id="3.40.50.2000">
    <property type="entry name" value="Glycogen Phosphorylase B"/>
    <property type="match status" value="1"/>
</dbReference>
<dbReference type="Pfam" id="PF13424">
    <property type="entry name" value="TPR_12"/>
    <property type="match status" value="3"/>
</dbReference>
<dbReference type="SUPFAM" id="SSF53756">
    <property type="entry name" value="UDP-Glycosyltransferase/glycogen phosphorylase"/>
    <property type="match status" value="1"/>
</dbReference>
<feature type="compositionally biased region" description="Polar residues" evidence="1">
    <location>
        <begin position="443"/>
        <end position="452"/>
    </location>
</feature>
<evidence type="ECO:0000313" key="2">
    <source>
        <dbReference type="Proteomes" id="UP000001554"/>
    </source>
</evidence>
<feature type="compositionally biased region" description="Acidic residues" evidence="1">
    <location>
        <begin position="740"/>
        <end position="809"/>
    </location>
</feature>
<dbReference type="Pfam" id="PF20706">
    <property type="entry name" value="GT4-conflict"/>
    <property type="match status" value="1"/>
</dbReference>
<evidence type="ECO:0000313" key="3">
    <source>
        <dbReference type="RefSeq" id="XP_035663428.1"/>
    </source>
</evidence>
<feature type="region of interest" description="Disordered" evidence="1">
    <location>
        <begin position="694"/>
        <end position="811"/>
    </location>
</feature>
<dbReference type="Gene3D" id="1.25.40.10">
    <property type="entry name" value="Tetratricopeptide repeat domain"/>
    <property type="match status" value="3"/>
</dbReference>
<feature type="compositionally biased region" description="Acidic residues" evidence="1">
    <location>
        <begin position="705"/>
        <end position="732"/>
    </location>
</feature>
<proteinExistence type="predicted"/>
<sequence length="1382" mass="155300">MWADGSCNRRRGFMCQAVPDQSAVLLVHTEYGASKVGSSSINRQVAEIIREHEPDVPVFSTVLQASEEDKLDAQQDGVELLLPELNPGDPRTDPTPDWLTFDHRSKYPHLPSNVRSIVGHADVTSRAALNMRDDRCPEAKVLIICNDILDKTQGNEMVGTRKKEHSTLQDLQEADVVFSIGNKIFDHCKNQFRALPDDKQPKHFEFLPRPSKIFEHTKASYTDTETMVVLSIGRVNSVDNLKGHDLAVKAVDIVAMIKRNVECRIRGINEEDKNVLQTHLRTTNLKPTLLPYGTLKELQTDMLKAHLVLLPSETEPFELVGLDAIAAGIPVLVSSKSGLADFMLKISPEFCYSVVDVEGNEEDNVKLWAKRIEQSLSNCETEFKRAARCRDELLSAKYWEESHQQFIDSCLQTGAQYPSEVQRQSAAAPAGENNNIRELLITGSGTQQTGEVQSRKRGAEAGEENDESRKVFRKGAPPPLPIVVEILAQVIPSVKSPKQMKSYASARETLVTLDLTTVTDETLYLLEQVKPEIKTMEDLLDTAEAIEQIEKFKGVNVTGIRIGSLVFYLQCTDLSGLGELWFKYKSGKLNDLLVGSLISEESLQQLCAESISVKTTINIEDFRKALVYLLTTSTAKGQHTPRLPQEYPLYQPHIHTRSNVLDVLHLDDTNLTGSTVELTEDRQHYLIRTKVSQLKIADDQQTPDPPDDTDVPPDDTDVPPDDTDVPPDDTDVPPDHTDVPPDDTDVPPDDTDIPPDDTDVPPDDTDVPPDDTDVPPDDTDVPPDDTDVPPDDTDVPPDDTDVPSDDTDVPPEISELASLDIRELEQLMEQPRKRTFSVVSSGYHTGTPGSGPSRPHSPTGELQTQGMLRTLLARLNAPEVMKDKAQQFDLYCEIGDLYRTKLHNLQSALQYYQYMLKCSQELSDITKQAKAYSRLGLTCDMLGLQQEAYRNHERALAIYKVETSKEIDICIAYKNLASSLALSGQVSDAKSNYESALAVAMETGNKTEQMDIYCKLGDLHREQLHEPQVSHKYYTEMLALARDLGRKGKERQAYNRLGLACDDMQDYEAALEWHQKNLKMCQESGIKTNQITAYQNIADSYKVLGKLDLARSHYQSAMTIAMETGNKTEQMDIYCELGDLHRKQLHEPQVSHKYYTEMLALARDLGRKDWERLAYNRLGLACDDMQDYEAALEWHQMDLKMRQESGDKTQQISAHQNIAGSYKALGKLDLARSHYQSAMDIAMETGNKTEQMDIYCKLGNLQRKQLHEPQVSHKYYTEMLALARDLGRKDKESQAYNRLGLACGDMQDYETALKWHQMDLKMRIESGDKTEQMAANQNIAASYKALGKLDLARSHYQSAMDIAMETGNKHHKENIAKILAYL</sequence>
<dbReference type="SMART" id="SM00028">
    <property type="entry name" value="TPR"/>
    <property type="match status" value="9"/>
</dbReference>
<dbReference type="OrthoDB" id="443318at2759"/>
<reference evidence="2" key="1">
    <citation type="journal article" date="2020" name="Nat. Ecol. Evol.">
        <title>Deeply conserved synteny resolves early events in vertebrate evolution.</title>
        <authorList>
            <person name="Simakov O."/>
            <person name="Marletaz F."/>
            <person name="Yue J.X."/>
            <person name="O'Connell B."/>
            <person name="Jenkins J."/>
            <person name="Brandt A."/>
            <person name="Calef R."/>
            <person name="Tung C.H."/>
            <person name="Huang T.K."/>
            <person name="Schmutz J."/>
            <person name="Satoh N."/>
            <person name="Yu J.K."/>
            <person name="Putnam N.H."/>
            <person name="Green R.E."/>
            <person name="Rokhsar D.S."/>
        </authorList>
    </citation>
    <scope>NUCLEOTIDE SEQUENCE [LARGE SCALE GENOMIC DNA]</scope>
    <source>
        <strain evidence="2">S238N-H82</strain>
    </source>
</reference>
<dbReference type="InterPro" id="IPR019734">
    <property type="entry name" value="TPR_rpt"/>
</dbReference>
<dbReference type="GeneID" id="118407116"/>
<evidence type="ECO:0000256" key="1">
    <source>
        <dbReference type="SAM" id="MobiDB-lite"/>
    </source>
</evidence>